<evidence type="ECO:0000259" key="3">
    <source>
        <dbReference type="PROSITE" id="PS50238"/>
    </source>
</evidence>
<feature type="region of interest" description="Disordered" evidence="2">
    <location>
        <begin position="486"/>
        <end position="508"/>
    </location>
</feature>
<sequence length="1776" mass="189981">MQASRDNTSGHPAEEDDMEAPGLSSPSQVSDFDSFPTTPCVGPECAVGRGSPLPCEQYPQAFLRAKPPLSPVAVHRSHSRKTVSRPINASTFPRTPCSNSLPTSRLGAVASLAVEGGLSEADLQKLGVGQDLRFYCATAPAGFSSSDENIDKVRNCLEKRCYQWHAGTRFSRLPADRTFHRIPHHHHTAPPGTVLIHPNFPAVSESGASGVRSPPTTSQEANPVYRISQRYQRLYRRNRINRCDICLSSPTSKNTSPGGGVGSGAVGMCSFNSSRRASPLHLTRVGGIMTNVSSTGPQGTPEVETSRKGSQAIDVSCIASPTGVVRLGPGNTVVHSPFEGTGFVSSTTTATPTTSTTTTTTTTAPNYVRINWCAQPYTSISSNICGLAVGTEFGVSDVTNRTGQFSTPRNIPAAEMDPVLRLSMLSDGNLETQPLTVPVSPSAQSTSSVPLTLGEKNSCTARKQGQDFHFFGASYTTARSVERPAGQSVLDNVDPSSNIESSGESKRRLQARIYQQHVARSVRHLRRYRHIYGDSLNSVPGATSTNLSHPSEESAEGRRCSADAALAIRNAQTGSSTVLIPPDSASSPQQLEGTNTSAGDSQIPGIGSIPVATVIVCLQNSSKKKLTWLHRRCFVHNGFLLLTSLTEDIPRVLETTLKPSTSPPSLCKSVWCYPLSECVFSWSPLSSVVQESIAQSGLLGSSQLHPQGCSFSVPATDCLSCGYTCKLFFLQRENLDNIIQGLQRISANHGPMVSPLTEGRTQTVESDPSSSVSPSGIASLLAGKDVRGKNYGLAGHVGAFPLMVAAETLAASFGVQMNRGSQSISVRSPPTVKPTVPSQCGSTDAAAPSDPISTQDVHEVVTTTVTLESAPNVQQITEQEKTFIGGKGSLLRSTFARMKQAAFSSSSSSSTCSPNSSATSHSRTTGSKFTPTATTKAFQQHKPFFSSSTTSCTLSSPEPAQQGSAQANDGHHSFHATPETEAELLQQQPDNCNQAQVYPEQAEGIASSSQPTFPTSVLRPEAHDVTVATTICIPLTATLEPTYSVLQSFSNETDLAPVSAQELQVTSPVQVAIVDSTLFTQSSPGTFDTETTNPTATKADEEKINETALVISTTSINSTSISMSTSKTSTTTKETVIGKTKPYLRRPNDSTCSVEANAEEPTDTATNQAKQSHRSQLGSLALHRCPRSTVSPFVPFVVELCVTLVERFGLNCVGIYRVSGNKVAHDFISSQLTNKIDEIDTSSDKWNDINAVSCVLKTFLRNLPDSLIPKMMYSDFLTASRLESWERRLLSVQRLLGIMECYVGHPEYRAHRATLRYLATHLARVASRQAVNRMTPYNLALVFAPNLVQPSEDTPELFIADSKFKIWLVETIIKYHKWVFSPDLGLESGCFVPEDSDEIAEIEARSDSLSVDLSGAGTLLPTEEEEQPGRAEGDVRPILRELLSAAAQLPPPPSDSDLESAEEPGPSSDRPAPVTVAAALLSRKGSSRTGDMPNRRQSSSSLPGAERISEAETECEAANPKGTYGSSIQTQLSPIERIRLDRLSFLSADPSLPQLDPATVLKSSEQAPEKSPPTSLCLKRELQCSISFSSLPHEPSLETLSSGFSTAKLSPQPSLFVKSAPSTPMHENSLLDADVTVAGHFLTLPSASVGPSVTPLSGSTKNSTASGSQRYPHLVHGSERDRHRSLSSESMVSHLLRQFVHASPQVSSFIPIATAATTTFTVSPQAQGDAPALTDESADPSSPAGKRSSLIRPRLTRLARIHTIGPTLSGRREPKR</sequence>
<feature type="compositionally biased region" description="Polar residues" evidence="2">
    <location>
        <begin position="958"/>
        <end position="967"/>
    </location>
</feature>
<protein>
    <recommendedName>
        <fullName evidence="3">Rho-GAP domain-containing protein</fullName>
    </recommendedName>
</protein>
<name>A0A0X3NFP9_SCHSO</name>
<feature type="domain" description="Rho-GAP" evidence="3">
    <location>
        <begin position="1175"/>
        <end position="1380"/>
    </location>
</feature>
<evidence type="ECO:0000313" key="4">
    <source>
        <dbReference type="EMBL" id="JAP38839.1"/>
    </source>
</evidence>
<feature type="region of interest" description="Disordered" evidence="2">
    <location>
        <begin position="948"/>
        <end position="974"/>
    </location>
</feature>
<feature type="compositionally biased region" description="Basic and acidic residues" evidence="2">
    <location>
        <begin position="1676"/>
        <end position="1686"/>
    </location>
</feature>
<organism evidence="4">
    <name type="scientific">Schistocephalus solidus</name>
    <name type="common">Tapeworm</name>
    <dbReference type="NCBI Taxonomy" id="70667"/>
    <lineage>
        <taxon>Eukaryota</taxon>
        <taxon>Metazoa</taxon>
        <taxon>Spiralia</taxon>
        <taxon>Lophotrochozoa</taxon>
        <taxon>Platyhelminthes</taxon>
        <taxon>Cestoda</taxon>
        <taxon>Eucestoda</taxon>
        <taxon>Diphyllobothriidea</taxon>
        <taxon>Diphyllobothriidae</taxon>
        <taxon>Schistocephalus</taxon>
    </lineage>
</organism>
<dbReference type="SMART" id="SM00324">
    <property type="entry name" value="RhoGAP"/>
    <property type="match status" value="1"/>
</dbReference>
<dbReference type="InterPro" id="IPR000198">
    <property type="entry name" value="RhoGAP_dom"/>
</dbReference>
<proteinExistence type="predicted"/>
<feature type="region of interest" description="Disordered" evidence="2">
    <location>
        <begin position="821"/>
        <end position="852"/>
    </location>
</feature>
<dbReference type="SUPFAM" id="SSF48350">
    <property type="entry name" value="GTPase activation domain, GAP"/>
    <property type="match status" value="1"/>
</dbReference>
<feature type="region of interest" description="Disordered" evidence="2">
    <location>
        <begin position="750"/>
        <end position="776"/>
    </location>
</feature>
<dbReference type="EMBL" id="GEEE01024386">
    <property type="protein sequence ID" value="JAP38839.1"/>
    <property type="molecule type" value="Transcribed_RNA"/>
</dbReference>
<dbReference type="InterPro" id="IPR008936">
    <property type="entry name" value="Rho_GTPase_activation_prot"/>
</dbReference>
<feature type="region of interest" description="Disordered" evidence="2">
    <location>
        <begin position="1723"/>
        <end position="1776"/>
    </location>
</feature>
<dbReference type="PROSITE" id="PS50238">
    <property type="entry name" value="RHOGAP"/>
    <property type="match status" value="1"/>
</dbReference>
<feature type="compositionally biased region" description="Polar residues" evidence="2">
    <location>
        <begin position="85"/>
        <end position="98"/>
    </location>
</feature>
<keyword evidence="1" id="KW-0343">GTPase activation</keyword>
<gene>
    <name evidence="4" type="ORF">TR128196</name>
</gene>
<evidence type="ECO:0000256" key="1">
    <source>
        <dbReference type="ARBA" id="ARBA00022468"/>
    </source>
</evidence>
<dbReference type="GO" id="GO:0005096">
    <property type="term" value="F:GTPase activator activity"/>
    <property type="evidence" value="ECO:0007669"/>
    <property type="project" value="UniProtKB-KW"/>
</dbReference>
<feature type="compositionally biased region" description="Polar residues" evidence="2">
    <location>
        <begin position="539"/>
        <end position="549"/>
    </location>
</feature>
<accession>A0A0X3NFP9</accession>
<evidence type="ECO:0000256" key="2">
    <source>
        <dbReference type="SAM" id="MobiDB-lite"/>
    </source>
</evidence>
<feature type="compositionally biased region" description="Low complexity" evidence="2">
    <location>
        <begin position="904"/>
        <end position="922"/>
    </location>
</feature>
<feature type="region of interest" description="Disordered" evidence="2">
    <location>
        <begin position="539"/>
        <end position="560"/>
    </location>
</feature>
<feature type="region of interest" description="Disordered" evidence="2">
    <location>
        <begin position="290"/>
        <end position="309"/>
    </location>
</feature>
<feature type="region of interest" description="Disordered" evidence="2">
    <location>
        <begin position="73"/>
        <end position="98"/>
    </location>
</feature>
<feature type="region of interest" description="Disordered" evidence="2">
    <location>
        <begin position="1447"/>
        <end position="1530"/>
    </location>
</feature>
<feature type="region of interest" description="Disordered" evidence="2">
    <location>
        <begin position="576"/>
        <end position="602"/>
    </location>
</feature>
<feature type="region of interest" description="Disordered" evidence="2">
    <location>
        <begin position="1142"/>
        <end position="1171"/>
    </location>
</feature>
<feature type="region of interest" description="Disordered" evidence="2">
    <location>
        <begin position="1"/>
        <end position="34"/>
    </location>
</feature>
<feature type="compositionally biased region" description="Basic and acidic residues" evidence="2">
    <location>
        <begin position="550"/>
        <end position="560"/>
    </location>
</feature>
<feature type="compositionally biased region" description="Low complexity" evidence="2">
    <location>
        <begin position="766"/>
        <end position="775"/>
    </location>
</feature>
<dbReference type="Gene3D" id="1.10.555.10">
    <property type="entry name" value="Rho GTPase activation protein"/>
    <property type="match status" value="1"/>
</dbReference>
<dbReference type="GO" id="GO:0007165">
    <property type="term" value="P:signal transduction"/>
    <property type="evidence" value="ECO:0007669"/>
    <property type="project" value="InterPro"/>
</dbReference>
<feature type="compositionally biased region" description="Polar residues" evidence="2">
    <location>
        <begin position="1649"/>
        <end position="1669"/>
    </location>
</feature>
<reference evidence="4" key="1">
    <citation type="submission" date="2016-01" db="EMBL/GenBank/DDBJ databases">
        <title>Reference transcriptome for the parasite Schistocephalus solidus: insights into the molecular evolution of parasitism.</title>
        <authorList>
            <person name="Hebert F.O."/>
            <person name="Grambauer S."/>
            <person name="Barber I."/>
            <person name="Landry C.R."/>
            <person name="Aubin-Horth N."/>
        </authorList>
    </citation>
    <scope>NUCLEOTIDE SEQUENCE</scope>
</reference>
<feature type="region of interest" description="Disordered" evidence="2">
    <location>
        <begin position="1413"/>
        <end position="1432"/>
    </location>
</feature>
<feature type="region of interest" description="Disordered" evidence="2">
    <location>
        <begin position="903"/>
        <end position="930"/>
    </location>
</feature>
<feature type="compositionally biased region" description="Polar residues" evidence="2">
    <location>
        <begin position="24"/>
        <end position="34"/>
    </location>
</feature>
<feature type="region of interest" description="Disordered" evidence="2">
    <location>
        <begin position="1649"/>
        <end position="1689"/>
    </location>
</feature>
<dbReference type="PANTHER" id="PTHR23176:SF133">
    <property type="entry name" value="GTPASE-ACTIVATING PROTEIN PAC-1"/>
    <property type="match status" value="1"/>
</dbReference>
<dbReference type="Pfam" id="PF00620">
    <property type="entry name" value="RhoGAP"/>
    <property type="match status" value="1"/>
</dbReference>
<dbReference type="InterPro" id="IPR050729">
    <property type="entry name" value="Rho-GAP"/>
</dbReference>
<feature type="compositionally biased region" description="Polar residues" evidence="2">
    <location>
        <begin position="576"/>
        <end position="600"/>
    </location>
</feature>
<dbReference type="PANTHER" id="PTHR23176">
    <property type="entry name" value="RHO/RAC/CDC GTPASE-ACTIVATING PROTEIN"/>
    <property type="match status" value="1"/>
</dbReference>
<dbReference type="GO" id="GO:0005737">
    <property type="term" value="C:cytoplasm"/>
    <property type="evidence" value="ECO:0007669"/>
    <property type="project" value="TreeGrafter"/>
</dbReference>
<feature type="compositionally biased region" description="Polar residues" evidence="2">
    <location>
        <begin position="1"/>
        <end position="10"/>
    </location>
</feature>